<dbReference type="Proteomes" id="UP000768567">
    <property type="component" value="Unassembled WGS sequence"/>
</dbReference>
<dbReference type="PANTHER" id="PTHR10242:SF2">
    <property type="entry name" value="N-GLYCOSYLASE_DNA LYASE"/>
    <property type="match status" value="1"/>
</dbReference>
<keyword evidence="4" id="KW-0378">Hydrolase</keyword>
<sequence>MDESKVPGWHVLGSAGGMDLDQTLTSGQCFRWQRQADGWHGIAEGRRVTAKVEDDMLWLLSPPEEDGFWRHYFALDTDYGALHRRFAASKRLASCVEAAPGLRVLNQPFFEVLCTFLISQNNNIPRIKGIVERLCMLCGEELAPGVYAFPAPEALATQTPESMAVLRAGWRSDYLLNAARRVCDGALDPQTLSALPMDAAREQLMQLRGVGPKVADCVLLYGLGFADACPMDVWMKRAMAVLFPRGMPRAAGACKGIAQQYIFEYARTHLPRGEKPPAKPRKPGLSRAKSAKGKTLPREPEQSC</sequence>
<keyword evidence="13" id="KW-1185">Reference proteome</keyword>
<dbReference type="SUPFAM" id="SSF55945">
    <property type="entry name" value="TATA-box binding protein-like"/>
    <property type="match status" value="1"/>
</dbReference>
<dbReference type="InterPro" id="IPR023170">
    <property type="entry name" value="HhH_base_excis_C"/>
</dbReference>
<dbReference type="Gene3D" id="1.10.1670.10">
    <property type="entry name" value="Helix-hairpin-Helix base-excision DNA repair enzymes (C-terminal)"/>
    <property type="match status" value="1"/>
</dbReference>
<dbReference type="SUPFAM" id="SSF48150">
    <property type="entry name" value="DNA-glycosylase"/>
    <property type="match status" value="1"/>
</dbReference>
<feature type="region of interest" description="Disordered" evidence="10">
    <location>
        <begin position="271"/>
        <end position="304"/>
    </location>
</feature>
<accession>A0ABR9R2Z0</accession>
<gene>
    <name evidence="12" type="ORF">INF35_06995</name>
</gene>
<keyword evidence="8" id="KW-0326">Glycosidase</keyword>
<evidence type="ECO:0000256" key="3">
    <source>
        <dbReference type="ARBA" id="ARBA00022763"/>
    </source>
</evidence>
<dbReference type="InterPro" id="IPR052054">
    <property type="entry name" value="Oxidative_DNA_repair_enzyme"/>
</dbReference>
<dbReference type="InterPro" id="IPR011257">
    <property type="entry name" value="DNA_glycosylase"/>
</dbReference>
<evidence type="ECO:0000256" key="1">
    <source>
        <dbReference type="ARBA" id="ARBA00010679"/>
    </source>
</evidence>
<evidence type="ECO:0000256" key="10">
    <source>
        <dbReference type="SAM" id="MobiDB-lite"/>
    </source>
</evidence>
<keyword evidence="3" id="KW-0227">DNA damage</keyword>
<dbReference type="InterPro" id="IPR003265">
    <property type="entry name" value="HhH-GPD_domain"/>
</dbReference>
<evidence type="ECO:0000256" key="9">
    <source>
        <dbReference type="ARBA" id="ARBA00044632"/>
    </source>
</evidence>
<dbReference type="Gene3D" id="3.30.310.260">
    <property type="match status" value="1"/>
</dbReference>
<keyword evidence="5" id="KW-0234">DNA repair</keyword>
<comment type="catalytic activity">
    <reaction evidence="9">
        <text>2'-deoxyribonucleotide-(2'-deoxyribose 5'-phosphate)-2'-deoxyribonucleotide-DNA = a 3'-end 2'-deoxyribonucleotide-(2,3-dehydro-2,3-deoxyribose 5'-phosphate)-DNA + a 5'-end 5'-phospho-2'-deoxyribonucleoside-DNA + H(+)</text>
        <dbReference type="Rhea" id="RHEA:66592"/>
        <dbReference type="Rhea" id="RHEA-COMP:13180"/>
        <dbReference type="Rhea" id="RHEA-COMP:16897"/>
        <dbReference type="Rhea" id="RHEA-COMP:17067"/>
        <dbReference type="ChEBI" id="CHEBI:15378"/>
        <dbReference type="ChEBI" id="CHEBI:136412"/>
        <dbReference type="ChEBI" id="CHEBI:157695"/>
        <dbReference type="ChEBI" id="CHEBI:167181"/>
        <dbReference type="EC" id="4.2.99.18"/>
    </reaction>
</comment>
<evidence type="ECO:0000256" key="4">
    <source>
        <dbReference type="ARBA" id="ARBA00022801"/>
    </source>
</evidence>
<feature type="compositionally biased region" description="Basic residues" evidence="10">
    <location>
        <begin position="278"/>
        <end position="292"/>
    </location>
</feature>
<evidence type="ECO:0000256" key="8">
    <source>
        <dbReference type="ARBA" id="ARBA00023295"/>
    </source>
</evidence>
<protein>
    <recommendedName>
        <fullName evidence="2">DNA-(apurinic or apyrimidinic site) lyase</fullName>
        <ecNumber evidence="2">4.2.99.18</ecNumber>
    </recommendedName>
</protein>
<evidence type="ECO:0000259" key="11">
    <source>
        <dbReference type="SMART" id="SM00478"/>
    </source>
</evidence>
<name>A0ABR9R2Z0_9FIRM</name>
<dbReference type="CDD" id="cd00056">
    <property type="entry name" value="ENDO3c"/>
    <property type="match status" value="1"/>
</dbReference>
<dbReference type="InterPro" id="IPR012904">
    <property type="entry name" value="OGG_N"/>
</dbReference>
<organism evidence="12 13">
    <name type="scientific">Gemmiger gallinarum</name>
    <dbReference type="NCBI Taxonomy" id="2779354"/>
    <lineage>
        <taxon>Bacteria</taxon>
        <taxon>Bacillati</taxon>
        <taxon>Bacillota</taxon>
        <taxon>Clostridia</taxon>
        <taxon>Eubacteriales</taxon>
        <taxon>Gemmiger</taxon>
    </lineage>
</organism>
<dbReference type="EMBL" id="JADCKC010000002">
    <property type="protein sequence ID" value="MBE5037526.1"/>
    <property type="molecule type" value="Genomic_DNA"/>
</dbReference>
<reference evidence="12 13" key="1">
    <citation type="submission" date="2020-10" db="EMBL/GenBank/DDBJ databases">
        <title>ChiBAC.</title>
        <authorList>
            <person name="Zenner C."/>
            <person name="Hitch T.C.A."/>
            <person name="Clavel T."/>
        </authorList>
    </citation>
    <scope>NUCLEOTIDE SEQUENCE [LARGE SCALE GENOMIC DNA]</scope>
    <source>
        <strain evidence="12 13">DSM 109015</strain>
    </source>
</reference>
<dbReference type="Gene3D" id="1.10.340.30">
    <property type="entry name" value="Hypothetical protein, domain 2"/>
    <property type="match status" value="1"/>
</dbReference>
<dbReference type="PANTHER" id="PTHR10242">
    <property type="entry name" value="8-OXOGUANINE DNA GLYCOSYLASE"/>
    <property type="match status" value="1"/>
</dbReference>
<evidence type="ECO:0000256" key="7">
    <source>
        <dbReference type="ARBA" id="ARBA00023268"/>
    </source>
</evidence>
<dbReference type="EC" id="4.2.99.18" evidence="2"/>
<dbReference type="RefSeq" id="WP_193500935.1">
    <property type="nucleotide sequence ID" value="NZ_JADCKC010000002.1"/>
</dbReference>
<evidence type="ECO:0000256" key="6">
    <source>
        <dbReference type="ARBA" id="ARBA00023239"/>
    </source>
</evidence>
<evidence type="ECO:0000313" key="13">
    <source>
        <dbReference type="Proteomes" id="UP000768567"/>
    </source>
</evidence>
<comment type="caution">
    <text evidence="12">The sequence shown here is derived from an EMBL/GenBank/DDBJ whole genome shotgun (WGS) entry which is preliminary data.</text>
</comment>
<comment type="similarity">
    <text evidence="1">Belongs to the type-1 OGG1 family.</text>
</comment>
<evidence type="ECO:0000256" key="5">
    <source>
        <dbReference type="ARBA" id="ARBA00023204"/>
    </source>
</evidence>
<evidence type="ECO:0000256" key="2">
    <source>
        <dbReference type="ARBA" id="ARBA00012720"/>
    </source>
</evidence>
<keyword evidence="7" id="KW-0511">Multifunctional enzyme</keyword>
<dbReference type="Pfam" id="PF07934">
    <property type="entry name" value="OGG_N"/>
    <property type="match status" value="1"/>
</dbReference>
<proteinExistence type="inferred from homology"/>
<dbReference type="SMART" id="SM00478">
    <property type="entry name" value="ENDO3c"/>
    <property type="match status" value="1"/>
</dbReference>
<keyword evidence="6" id="KW-0456">Lyase</keyword>
<evidence type="ECO:0000313" key="12">
    <source>
        <dbReference type="EMBL" id="MBE5037526.1"/>
    </source>
</evidence>
<feature type="domain" description="HhH-GPD" evidence="11">
    <location>
        <begin position="118"/>
        <end position="267"/>
    </location>
</feature>